<dbReference type="AlphaFoldDB" id="A0A9P0K7U2"/>
<keyword evidence="1" id="KW-1133">Transmembrane helix</keyword>
<evidence type="ECO:0000313" key="2">
    <source>
        <dbReference type="EMBL" id="CAH1966020.1"/>
    </source>
</evidence>
<keyword evidence="1" id="KW-0472">Membrane</keyword>
<feature type="transmembrane region" description="Helical" evidence="1">
    <location>
        <begin position="59"/>
        <end position="78"/>
    </location>
</feature>
<accession>A0A9P0K7U2</accession>
<dbReference type="Pfam" id="PF07898">
    <property type="entry name" value="DUF1676"/>
    <property type="match status" value="1"/>
</dbReference>
<sequence length="156" mass="17985">MQFRLNETKLEKLSEEQLDDLLGETSSRFFDTHRLEIKLAKPAEDEARKKKQGHGHNQALYWALAIKSTFLAVAYKGIAVMSGMALMMGKMALLLTAILGLKKLVNHDKETTTFEIIKKPKYVESHSYSHEDEGYHHRSYEIQDKGVPKKIFRTYL</sequence>
<dbReference type="InterPro" id="IPR012464">
    <property type="entry name" value="DUF1676"/>
</dbReference>
<dbReference type="PANTHER" id="PTHR21879">
    <property type="entry name" value="FI03362P-RELATED-RELATED"/>
    <property type="match status" value="1"/>
</dbReference>
<dbReference type="Proteomes" id="UP001152888">
    <property type="component" value="Unassembled WGS sequence"/>
</dbReference>
<evidence type="ECO:0000256" key="1">
    <source>
        <dbReference type="SAM" id="Phobius"/>
    </source>
</evidence>
<reference evidence="2" key="1">
    <citation type="submission" date="2022-03" db="EMBL/GenBank/DDBJ databases">
        <authorList>
            <person name="Sayadi A."/>
        </authorList>
    </citation>
    <scope>NUCLEOTIDE SEQUENCE</scope>
</reference>
<keyword evidence="1" id="KW-0812">Transmembrane</keyword>
<dbReference type="EMBL" id="CAKOFQ010006730">
    <property type="protein sequence ID" value="CAH1966020.1"/>
    <property type="molecule type" value="Genomic_DNA"/>
</dbReference>
<organism evidence="2 3">
    <name type="scientific">Acanthoscelides obtectus</name>
    <name type="common">Bean weevil</name>
    <name type="synonym">Bruchus obtectus</name>
    <dbReference type="NCBI Taxonomy" id="200917"/>
    <lineage>
        <taxon>Eukaryota</taxon>
        <taxon>Metazoa</taxon>
        <taxon>Ecdysozoa</taxon>
        <taxon>Arthropoda</taxon>
        <taxon>Hexapoda</taxon>
        <taxon>Insecta</taxon>
        <taxon>Pterygota</taxon>
        <taxon>Neoptera</taxon>
        <taxon>Endopterygota</taxon>
        <taxon>Coleoptera</taxon>
        <taxon>Polyphaga</taxon>
        <taxon>Cucujiformia</taxon>
        <taxon>Chrysomeloidea</taxon>
        <taxon>Chrysomelidae</taxon>
        <taxon>Bruchinae</taxon>
        <taxon>Bruchini</taxon>
        <taxon>Acanthoscelides</taxon>
    </lineage>
</organism>
<protein>
    <submittedName>
        <fullName evidence="2">Uncharacterized protein</fullName>
    </submittedName>
</protein>
<dbReference type="OrthoDB" id="8189012at2759"/>
<dbReference type="GO" id="GO:0016020">
    <property type="term" value="C:membrane"/>
    <property type="evidence" value="ECO:0007669"/>
    <property type="project" value="TreeGrafter"/>
</dbReference>
<dbReference type="PANTHER" id="PTHR21879:SF14">
    <property type="entry name" value="OSIRIS 8"/>
    <property type="match status" value="1"/>
</dbReference>
<gene>
    <name evidence="2" type="ORF">ACAOBT_LOCUS6619</name>
</gene>
<evidence type="ECO:0000313" key="3">
    <source>
        <dbReference type="Proteomes" id="UP001152888"/>
    </source>
</evidence>
<proteinExistence type="predicted"/>
<name>A0A9P0K7U2_ACAOB</name>
<comment type="caution">
    <text evidence="2">The sequence shown here is derived from an EMBL/GenBank/DDBJ whole genome shotgun (WGS) entry which is preliminary data.</text>
</comment>
<keyword evidence="3" id="KW-1185">Reference proteome</keyword>